<comment type="catalytic activity">
    <reaction evidence="8">
        <text>6-carboxy-5,6,7,8-tetrahydropterin + H(+) = 7-carboxy-7-carbaguanine + NH4(+)</text>
        <dbReference type="Rhea" id="RHEA:27974"/>
        <dbReference type="ChEBI" id="CHEBI:15378"/>
        <dbReference type="ChEBI" id="CHEBI:28938"/>
        <dbReference type="ChEBI" id="CHEBI:61032"/>
        <dbReference type="ChEBI" id="CHEBI:61036"/>
        <dbReference type="EC" id="4.3.99.3"/>
    </reaction>
</comment>
<comment type="cofactor">
    <cofactor evidence="8">
        <name>[4Fe-4S] cluster</name>
        <dbReference type="ChEBI" id="CHEBI:49883"/>
    </cofactor>
    <text evidence="8">Binds 1 [4Fe-4S] cluster. The cluster is coordinated with 3 cysteines and an exchangeable S-adenosyl-L-methionine.</text>
</comment>
<keyword evidence="5 8" id="KW-0408">Iron</keyword>
<comment type="cofactor">
    <cofactor evidence="8">
        <name>S-adenosyl-L-methionine</name>
        <dbReference type="ChEBI" id="CHEBI:59789"/>
    </cofactor>
    <text evidence="8">Binds 1 S-adenosyl-L-methionine per subunit.</text>
</comment>
<comment type="cofactor">
    <cofactor evidence="8">
        <name>Mg(2+)</name>
        <dbReference type="ChEBI" id="CHEBI:18420"/>
    </cofactor>
</comment>
<dbReference type="EC" id="4.3.99.3" evidence="8"/>
<evidence type="ECO:0000256" key="9">
    <source>
        <dbReference type="SAM" id="MobiDB-lite"/>
    </source>
</evidence>
<keyword evidence="12" id="KW-1185">Reference proteome</keyword>
<feature type="binding site" evidence="8">
    <location>
        <position position="52"/>
    </location>
    <ligand>
        <name>substrate</name>
    </ligand>
</feature>
<dbReference type="Pfam" id="PF04055">
    <property type="entry name" value="Radical_SAM"/>
    <property type="match status" value="1"/>
</dbReference>
<dbReference type="PIRSF" id="PIRSF000370">
    <property type="entry name" value="QueE"/>
    <property type="match status" value="1"/>
</dbReference>
<dbReference type="EMBL" id="CP040637">
    <property type="protein sequence ID" value="QCW04069.1"/>
    <property type="molecule type" value="Genomic_DNA"/>
</dbReference>
<feature type="compositionally biased region" description="Basic and acidic residues" evidence="9">
    <location>
        <begin position="151"/>
        <end position="166"/>
    </location>
</feature>
<comment type="caution">
    <text evidence="8">Lacks conserved residue(s) required for the propagation of feature annotation.</text>
</comment>
<dbReference type="Gene3D" id="3.20.20.70">
    <property type="entry name" value="Aldolase class I"/>
    <property type="match status" value="1"/>
</dbReference>
<dbReference type="Proteomes" id="UP000307562">
    <property type="component" value="Chromosome"/>
</dbReference>
<feature type="binding site" evidence="8">
    <location>
        <position position="63"/>
    </location>
    <ligand>
        <name>[4Fe-4S] cluster</name>
        <dbReference type="ChEBI" id="CHEBI:49883"/>
        <note>4Fe-4S-S-AdoMet</note>
    </ligand>
</feature>
<evidence type="ECO:0000313" key="12">
    <source>
        <dbReference type="Proteomes" id="UP000307562"/>
    </source>
</evidence>
<keyword evidence="6 8" id="KW-0411">Iron-sulfur</keyword>
<feature type="binding site" evidence="8">
    <location>
        <position position="60"/>
    </location>
    <ligand>
        <name>[4Fe-4S] cluster</name>
        <dbReference type="ChEBI" id="CHEBI:49883"/>
        <note>4Fe-4S-S-AdoMet</note>
    </ligand>
</feature>
<dbReference type="GO" id="GO:0051539">
    <property type="term" value="F:4 iron, 4 sulfur cluster binding"/>
    <property type="evidence" value="ECO:0007669"/>
    <property type="project" value="UniProtKB-UniRule"/>
</dbReference>
<comment type="subunit">
    <text evidence="8">Homodimer.</text>
</comment>
<dbReference type="UniPathway" id="UPA00391"/>
<sequence>MPVSDSADRAADIETDAAGTADETDESLPINELFYSLQGEGTLAGVPSVFVRTSGCNLRCWFCDSYHTSWEPTHARMRLAEILAEIESYDADHVVLTGGEPLLHEGSMTLLEALDERGYHTTVETNGTIYRDAPIDLASVSPKLASSTPTPDRDPTGDGEWETRHETDRIDMDALARLVERYDVQLKFVVTDDGDMPEISELLADLRAAADVPVSDDDVLLMPEGATRDRLAETRARVAELAMEYGFRYTPRLHVDLWNDAPET</sequence>
<dbReference type="CDD" id="cd01335">
    <property type="entry name" value="Radical_SAM"/>
    <property type="match status" value="1"/>
</dbReference>
<feature type="domain" description="Radical SAM core" evidence="10">
    <location>
        <begin position="43"/>
        <end position="260"/>
    </location>
</feature>
<feature type="binding site" evidence="8">
    <location>
        <position position="56"/>
    </location>
    <ligand>
        <name>[4Fe-4S] cluster</name>
        <dbReference type="ChEBI" id="CHEBI:49883"/>
        <note>4Fe-4S-S-AdoMet</note>
    </ligand>
</feature>
<evidence type="ECO:0000256" key="3">
    <source>
        <dbReference type="ARBA" id="ARBA00022723"/>
    </source>
</evidence>
<dbReference type="PROSITE" id="PS51918">
    <property type="entry name" value="RADICAL_SAM"/>
    <property type="match status" value="1"/>
</dbReference>
<organism evidence="11 12">
    <name type="scientific">Natrinema pallidum</name>
    <dbReference type="NCBI Taxonomy" id="69527"/>
    <lineage>
        <taxon>Archaea</taxon>
        <taxon>Methanobacteriati</taxon>
        <taxon>Methanobacteriota</taxon>
        <taxon>Stenosarchaea group</taxon>
        <taxon>Halobacteria</taxon>
        <taxon>Halobacteriales</taxon>
        <taxon>Natrialbaceae</taxon>
        <taxon>Natrinema</taxon>
    </lineage>
</organism>
<feature type="region of interest" description="Disordered" evidence="9">
    <location>
        <begin position="1"/>
        <end position="24"/>
    </location>
</feature>
<evidence type="ECO:0000256" key="8">
    <source>
        <dbReference type="HAMAP-Rule" id="MF_00917"/>
    </source>
</evidence>
<dbReference type="InterPro" id="IPR058240">
    <property type="entry name" value="rSAM_sf"/>
</dbReference>
<feature type="binding site" evidence="8">
    <location>
        <begin position="62"/>
        <end position="64"/>
    </location>
    <ligand>
        <name>S-adenosyl-L-methionine</name>
        <dbReference type="ChEBI" id="CHEBI:59789"/>
    </ligand>
</feature>
<feature type="binding site" evidence="8">
    <location>
        <position position="65"/>
    </location>
    <ligand>
        <name>Mg(2+)</name>
        <dbReference type="ChEBI" id="CHEBI:18420"/>
    </ligand>
</feature>
<gene>
    <name evidence="8" type="primary">queE</name>
    <name evidence="11" type="ORF">FGF80_12855</name>
</gene>
<evidence type="ECO:0000256" key="4">
    <source>
        <dbReference type="ARBA" id="ARBA00022842"/>
    </source>
</evidence>
<feature type="binding site" evidence="8">
    <location>
        <position position="97"/>
    </location>
    <ligand>
        <name>substrate</name>
    </ligand>
</feature>
<dbReference type="RefSeq" id="WP_138654432.1">
    <property type="nucleotide sequence ID" value="NZ_CP040637.1"/>
</dbReference>
<accession>A0A4P9TH01</accession>
<dbReference type="PANTHER" id="PTHR42836">
    <property type="entry name" value="7-CARBOXY-7-DEAZAGUANINE SYNTHASE"/>
    <property type="match status" value="1"/>
</dbReference>
<evidence type="ECO:0000259" key="10">
    <source>
        <dbReference type="PROSITE" id="PS51918"/>
    </source>
</evidence>
<dbReference type="HAMAP" id="MF_00917">
    <property type="entry name" value="QueE"/>
    <property type="match status" value="1"/>
</dbReference>
<keyword evidence="1 8" id="KW-0004">4Fe-4S</keyword>
<protein>
    <recommendedName>
        <fullName evidence="8">7-carboxy-7-deazaguanine synthase</fullName>
        <shortName evidence="8">CDG synthase</shortName>
        <ecNumber evidence="8">4.3.99.3</ecNumber>
    </recommendedName>
    <alternativeName>
        <fullName evidence="8">Archaeosine biosynthesis protein QueE</fullName>
    </alternativeName>
</protein>
<proteinExistence type="inferred from homology"/>
<dbReference type="InterPro" id="IPR007197">
    <property type="entry name" value="rSAM"/>
</dbReference>
<keyword evidence="2 8" id="KW-0949">S-adenosyl-L-methionine</keyword>
<feature type="binding site" evidence="8">
    <location>
        <begin position="37"/>
        <end position="39"/>
    </location>
    <ligand>
        <name>substrate</name>
    </ligand>
</feature>
<dbReference type="InterPro" id="IPR024924">
    <property type="entry name" value="7-CO-7-deazaguanine_synth-like"/>
</dbReference>
<dbReference type="GO" id="GO:1904047">
    <property type="term" value="F:S-adenosyl-L-methionine binding"/>
    <property type="evidence" value="ECO:0007669"/>
    <property type="project" value="UniProtKB-UniRule"/>
</dbReference>
<name>A0A4P9TH01_9EURY</name>
<evidence type="ECO:0000256" key="2">
    <source>
        <dbReference type="ARBA" id="ARBA00022691"/>
    </source>
</evidence>
<comment type="function">
    <text evidence="8">Catalyzes the complex heterocyclic radical-mediated conversion of 6-carboxy-5,6,7,8-tetrahydropterin (CPH4) to 7-carboxy-7-deazaguanine (CDG), a step common to the biosynthetic pathways of all 7-deazapurine-containing compounds.</text>
</comment>
<reference evidence="12" key="1">
    <citation type="submission" date="2019-05" db="EMBL/GenBank/DDBJ databases">
        <title>Complete Genome Sequence and Methylation Pattern of the Halophilic Archaeon Natrinema pallidum BOL6-1.</title>
        <authorList>
            <person name="DasSarma P."/>
            <person name="DasSarma B.P."/>
            <person name="DasSarma S.L."/>
            <person name="Martinez F.L."/>
            <person name="Guzman D."/>
            <person name="Roberts R.J."/>
            <person name="DasSarma S."/>
        </authorList>
    </citation>
    <scope>NUCLEOTIDE SEQUENCE [LARGE SCALE GENOMIC DNA]</scope>
    <source>
        <strain evidence="12">BOL6-1</strain>
    </source>
</reference>
<evidence type="ECO:0000256" key="7">
    <source>
        <dbReference type="ARBA" id="ARBA00023239"/>
    </source>
</evidence>
<evidence type="ECO:0000313" key="11">
    <source>
        <dbReference type="EMBL" id="QCW04069.1"/>
    </source>
</evidence>
<feature type="compositionally biased region" description="Basic and acidic residues" evidence="9">
    <location>
        <begin position="1"/>
        <end position="12"/>
    </location>
</feature>
<feature type="binding site" evidence="8">
    <location>
        <begin position="141"/>
        <end position="143"/>
    </location>
    <ligand>
        <name>S-adenosyl-L-methionine</name>
        <dbReference type="ChEBI" id="CHEBI:59789"/>
    </ligand>
</feature>
<keyword evidence="4 8" id="KW-0460">Magnesium</keyword>
<dbReference type="SUPFAM" id="SSF102114">
    <property type="entry name" value="Radical SAM enzymes"/>
    <property type="match status" value="1"/>
</dbReference>
<dbReference type="GO" id="GO:0016840">
    <property type="term" value="F:carbon-nitrogen lyase activity"/>
    <property type="evidence" value="ECO:0007669"/>
    <property type="project" value="UniProtKB-UniRule"/>
</dbReference>
<keyword evidence="3 8" id="KW-0479">Metal-binding</keyword>
<evidence type="ECO:0000256" key="6">
    <source>
        <dbReference type="ARBA" id="ARBA00023014"/>
    </source>
</evidence>
<comment type="pathway">
    <text evidence="8">Purine metabolism; 7-cyano-7-deazaguanine biosynthesis.</text>
</comment>
<dbReference type="SFLD" id="SFLDS00029">
    <property type="entry name" value="Radical_SAM"/>
    <property type="match status" value="1"/>
</dbReference>
<dbReference type="AlphaFoldDB" id="A0A4P9TH01"/>
<dbReference type="KEGG" id="npl:FGF80_12855"/>
<dbReference type="PANTHER" id="PTHR42836:SF1">
    <property type="entry name" value="7-CARBOXY-7-DEAZAGUANINE SYNTHASE"/>
    <property type="match status" value="1"/>
</dbReference>
<comment type="similarity">
    <text evidence="8">Belongs to the radical SAM superfamily. 7-carboxy-7-deazaguanine synthase family.</text>
</comment>
<feature type="region of interest" description="Disordered" evidence="9">
    <location>
        <begin position="141"/>
        <end position="166"/>
    </location>
</feature>
<dbReference type="InterPro" id="IPR013785">
    <property type="entry name" value="Aldolase_TIM"/>
</dbReference>
<dbReference type="GO" id="GO:0000287">
    <property type="term" value="F:magnesium ion binding"/>
    <property type="evidence" value="ECO:0007669"/>
    <property type="project" value="UniProtKB-UniRule"/>
</dbReference>
<evidence type="ECO:0000256" key="5">
    <source>
        <dbReference type="ARBA" id="ARBA00023004"/>
    </source>
</evidence>
<evidence type="ECO:0000256" key="1">
    <source>
        <dbReference type="ARBA" id="ARBA00022485"/>
    </source>
</evidence>
<dbReference type="GeneID" id="96156901"/>
<keyword evidence="7 8" id="KW-0456">Lyase</keyword>
<feature type="binding site" evidence="8">
    <location>
        <position position="99"/>
    </location>
    <ligand>
        <name>S-adenosyl-L-methionine</name>
        <dbReference type="ChEBI" id="CHEBI:59789"/>
    </ligand>
</feature>